<sequence>MIDRISAVQRLAEQLDLPAEAVAIGYRMVREALKAHRQHHHPSLSVEAYLRLAFADGYAVNLIAAASFRLLRRDTDAEIVEAIHRAAHPKPGAPHVAPSAGCAPQDANYLEVRTAIAILTAAGLPAIEAPRAGGFQVVPAGPELPRWVFIARDQEHAARTGFAGGADGYERVLRFAGWFTRPEPDTGLLGACPPEHIQAALDARNEDQHRPA</sequence>
<dbReference type="OrthoDB" id="4071969at2"/>
<name>A0A561EMV5_9ACTN</name>
<evidence type="ECO:0000313" key="2">
    <source>
        <dbReference type="Proteomes" id="UP000318416"/>
    </source>
</evidence>
<dbReference type="RefSeq" id="WP_145789416.1">
    <property type="nucleotide sequence ID" value="NZ_BAAABR010000054.1"/>
</dbReference>
<protein>
    <submittedName>
        <fullName evidence="1">Uncharacterized protein</fullName>
    </submittedName>
</protein>
<organism evidence="1 2">
    <name type="scientific">Kitasatospora atroaurantiaca</name>
    <dbReference type="NCBI Taxonomy" id="285545"/>
    <lineage>
        <taxon>Bacteria</taxon>
        <taxon>Bacillati</taxon>
        <taxon>Actinomycetota</taxon>
        <taxon>Actinomycetes</taxon>
        <taxon>Kitasatosporales</taxon>
        <taxon>Streptomycetaceae</taxon>
        <taxon>Kitasatospora</taxon>
    </lineage>
</organism>
<gene>
    <name evidence="1" type="ORF">FB465_1939</name>
</gene>
<dbReference type="EMBL" id="VIVR01000001">
    <property type="protein sequence ID" value="TWE16944.1"/>
    <property type="molecule type" value="Genomic_DNA"/>
</dbReference>
<dbReference type="AlphaFoldDB" id="A0A561EMV5"/>
<accession>A0A561EMV5</accession>
<keyword evidence="2" id="KW-1185">Reference proteome</keyword>
<proteinExistence type="predicted"/>
<reference evidence="1 2" key="1">
    <citation type="submission" date="2019-06" db="EMBL/GenBank/DDBJ databases">
        <title>Sequencing the genomes of 1000 actinobacteria strains.</title>
        <authorList>
            <person name="Klenk H.-P."/>
        </authorList>
    </citation>
    <scope>NUCLEOTIDE SEQUENCE [LARGE SCALE GENOMIC DNA]</scope>
    <source>
        <strain evidence="1 2">DSM 41649</strain>
    </source>
</reference>
<dbReference type="Proteomes" id="UP000318416">
    <property type="component" value="Unassembled WGS sequence"/>
</dbReference>
<comment type="caution">
    <text evidence="1">The sequence shown here is derived from an EMBL/GenBank/DDBJ whole genome shotgun (WGS) entry which is preliminary data.</text>
</comment>
<evidence type="ECO:0000313" key="1">
    <source>
        <dbReference type="EMBL" id="TWE16944.1"/>
    </source>
</evidence>